<dbReference type="EMBL" id="CP044416">
    <property type="protein sequence ID" value="QOY40552.1"/>
    <property type="molecule type" value="Genomic_DNA"/>
</dbReference>
<evidence type="ECO:0000313" key="2">
    <source>
        <dbReference type="EMBL" id="QOY40552.1"/>
    </source>
</evidence>
<evidence type="ECO:0000256" key="1">
    <source>
        <dbReference type="SAM" id="Phobius"/>
    </source>
</evidence>
<organism evidence="2 3">
    <name type="scientific">Cryptosporidium parvum</name>
    <dbReference type="NCBI Taxonomy" id="5807"/>
    <lineage>
        <taxon>Eukaryota</taxon>
        <taxon>Sar</taxon>
        <taxon>Alveolata</taxon>
        <taxon>Apicomplexa</taxon>
        <taxon>Conoidasida</taxon>
        <taxon>Coccidia</taxon>
        <taxon>Eucoccidiorida</taxon>
        <taxon>Eimeriorina</taxon>
        <taxon>Cryptosporidiidae</taxon>
        <taxon>Cryptosporidium</taxon>
    </lineage>
</organism>
<proteinExistence type="predicted"/>
<evidence type="ECO:0000313" key="3">
    <source>
        <dbReference type="Proteomes" id="UP000593906"/>
    </source>
</evidence>
<dbReference type="Proteomes" id="UP000593906">
    <property type="component" value="Chromosome 7"/>
</dbReference>
<keyword evidence="1" id="KW-0812">Transmembrane</keyword>
<keyword evidence="1" id="KW-0472">Membrane</keyword>
<dbReference type="AlphaFoldDB" id="A0A7S7LE86"/>
<protein>
    <submittedName>
        <fullName evidence="2">Uncharacterized protein</fullName>
    </submittedName>
</protein>
<reference evidence="2 3" key="1">
    <citation type="submission" date="2019-09" db="EMBL/GenBank/DDBJ databases">
        <title>Consistent, comparative and evidence-based genome assembly and annotation for Cryptosporidium parvum, C. hominis and C. tyzzeri.</title>
        <authorList>
            <person name="Baptista R.P."/>
            <person name="Li Y."/>
            <person name="Sateriale A."/>
            <person name="Ansell B."/>
            <person name="Jex A."/>
            <person name="Sanders M."/>
            <person name="Brooks K."/>
            <person name="Tracey A."/>
            <person name="Berriman M."/>
            <person name="Striepen B."/>
            <person name="Cotton J.A."/>
            <person name="Kissinger J.C."/>
        </authorList>
    </citation>
    <scope>NUCLEOTIDE SEQUENCE [LARGE SCALE GENOMIC DNA]</scope>
    <source>
        <strain evidence="2 3">IOWA-ATCC</strain>
    </source>
</reference>
<accession>A0A7S7LE86</accession>
<dbReference type="VEuPathDB" id="CryptoDB:CPATCC_0008140"/>
<keyword evidence="1" id="KW-1133">Transmembrane helix</keyword>
<sequence length="188" mass="21865">MRTRNTFVRKKKIAKIKYLRKCALITVLSMSFFALFISIYLFAFLYGNVPWMELSTWKSYPYKEYSLPKMILKSKSSSSLNEVVLSSPFLNGTFTKVGHKRYDYPIYELNQVGNGCKHYINYDVTIPPGGWIIYSSCQKSYENPLGYNSIRAIGYPAYGKFRNVSIPVDVKDWYHAIHNHIRVPIKVT</sequence>
<gene>
    <name evidence="2" type="ORF">CPATCC_003415</name>
</gene>
<feature type="transmembrane region" description="Helical" evidence="1">
    <location>
        <begin position="21"/>
        <end position="46"/>
    </location>
</feature>
<name>A0A7S7LE86_CRYPV</name>